<keyword evidence="7" id="KW-0206">Cytoskeleton</keyword>
<comment type="function">
    <text evidence="8">Plays a role in the organization of both preexisting and nascent microtubules in interphase cells. During mitosis, required for the organization and orientation of the mitotic spindle.</text>
</comment>
<comment type="subunit">
    <text evidence="2">Directly interacts with tubulin-gamma; this interaction determines centrosomal localization.</text>
</comment>
<evidence type="ECO:0000256" key="8">
    <source>
        <dbReference type="ARBA" id="ARBA00025273"/>
    </source>
</evidence>
<keyword evidence="5" id="KW-0802">TPR repeat</keyword>
<comment type="caution">
    <text evidence="11">The sequence shown here is derived from an EMBL/GenBank/DDBJ whole genome shotgun (WGS) entry which is preliminary data.</text>
</comment>
<comment type="subcellular location">
    <subcellularLocation>
        <location evidence="1">Cytoplasm</location>
        <location evidence="1">Cytoskeleton</location>
        <location evidence="1">Microtubule organizing center</location>
        <location evidence="1">Centrosome</location>
    </subcellularLocation>
</comment>
<dbReference type="HOGENOM" id="CLU_042439_0_0_1"/>
<organism evidence="11 12">
    <name type="scientific">Rhizophagus irregularis (strain DAOM 197198w)</name>
    <name type="common">Glomus intraradices</name>
    <dbReference type="NCBI Taxonomy" id="1432141"/>
    <lineage>
        <taxon>Eukaryota</taxon>
        <taxon>Fungi</taxon>
        <taxon>Fungi incertae sedis</taxon>
        <taxon>Mucoromycota</taxon>
        <taxon>Glomeromycotina</taxon>
        <taxon>Glomeromycetes</taxon>
        <taxon>Glomerales</taxon>
        <taxon>Glomeraceae</taxon>
        <taxon>Rhizophagus</taxon>
    </lineage>
</organism>
<dbReference type="GO" id="GO:0060271">
    <property type="term" value="P:cilium assembly"/>
    <property type="evidence" value="ECO:0007669"/>
    <property type="project" value="InterPro"/>
</dbReference>
<keyword evidence="12" id="KW-1185">Reference proteome</keyword>
<dbReference type="GO" id="GO:0005815">
    <property type="term" value="C:microtubule organizing center"/>
    <property type="evidence" value="ECO:0007669"/>
    <property type="project" value="TreeGrafter"/>
</dbReference>
<evidence type="ECO:0000313" key="12">
    <source>
        <dbReference type="Proteomes" id="UP000022910"/>
    </source>
</evidence>
<feature type="compositionally biased region" description="Low complexity" evidence="10">
    <location>
        <begin position="152"/>
        <end position="166"/>
    </location>
</feature>
<gene>
    <name evidence="11" type="ORF">RirG_149930</name>
</gene>
<dbReference type="PANTHER" id="PTHR14594">
    <property type="entry name" value="CENTROSOMAL PROTEIN OF 70 KDA"/>
    <property type="match status" value="1"/>
</dbReference>
<dbReference type="OrthoDB" id="2382251at2759"/>
<evidence type="ECO:0000313" key="11">
    <source>
        <dbReference type="EMBL" id="EXX63694.1"/>
    </source>
</evidence>
<keyword evidence="4" id="KW-0963">Cytoplasm</keyword>
<accession>A0A015K881</accession>
<evidence type="ECO:0000256" key="4">
    <source>
        <dbReference type="ARBA" id="ARBA00022490"/>
    </source>
</evidence>
<reference evidence="11 12" key="1">
    <citation type="submission" date="2014-02" db="EMBL/GenBank/DDBJ databases">
        <title>Single nucleus genome sequencing reveals high similarity among nuclei of an endomycorrhizal fungus.</title>
        <authorList>
            <person name="Lin K."/>
            <person name="Geurts R."/>
            <person name="Zhang Z."/>
            <person name="Limpens E."/>
            <person name="Saunders D.G."/>
            <person name="Mu D."/>
            <person name="Pang E."/>
            <person name="Cao H."/>
            <person name="Cha H."/>
            <person name="Lin T."/>
            <person name="Zhou Q."/>
            <person name="Shang Y."/>
            <person name="Li Y."/>
            <person name="Ivanov S."/>
            <person name="Sharma T."/>
            <person name="Velzen R.V."/>
            <person name="Ruijter N.D."/>
            <person name="Aanen D.K."/>
            <person name="Win J."/>
            <person name="Kamoun S."/>
            <person name="Bisseling T."/>
            <person name="Huang S."/>
        </authorList>
    </citation>
    <scope>NUCLEOTIDE SEQUENCE [LARGE SCALE GENOMIC DNA]</scope>
    <source>
        <strain evidence="12">DAOM197198w</strain>
    </source>
</reference>
<dbReference type="AlphaFoldDB" id="A0A015K881"/>
<feature type="coiled-coil region" evidence="9">
    <location>
        <begin position="299"/>
        <end position="344"/>
    </location>
</feature>
<dbReference type="EMBL" id="JEMT01023810">
    <property type="protein sequence ID" value="EXX63694.1"/>
    <property type="molecule type" value="Genomic_DNA"/>
</dbReference>
<evidence type="ECO:0000256" key="1">
    <source>
        <dbReference type="ARBA" id="ARBA00004300"/>
    </source>
</evidence>
<evidence type="ECO:0000256" key="5">
    <source>
        <dbReference type="ARBA" id="ARBA00022803"/>
    </source>
</evidence>
<evidence type="ECO:0000256" key="6">
    <source>
        <dbReference type="ARBA" id="ARBA00023054"/>
    </source>
</evidence>
<dbReference type="InterPro" id="IPR037692">
    <property type="entry name" value="CEP70"/>
</dbReference>
<evidence type="ECO:0000256" key="10">
    <source>
        <dbReference type="SAM" id="MobiDB-lite"/>
    </source>
</evidence>
<feature type="region of interest" description="Disordered" evidence="10">
    <location>
        <begin position="147"/>
        <end position="167"/>
    </location>
</feature>
<keyword evidence="6 9" id="KW-0175">Coiled coil</keyword>
<evidence type="ECO:0000256" key="3">
    <source>
        <dbReference type="ARBA" id="ARBA00018408"/>
    </source>
</evidence>
<proteinExistence type="predicted"/>
<dbReference type="PANTHER" id="PTHR14594:SF1">
    <property type="entry name" value="CENTROSOMAL PROTEIN OF 70 KDA"/>
    <property type="match status" value="1"/>
</dbReference>
<sequence>MSSDIKSGFEVINNKNLNLGNMVQEDNHSNYASACSSPVPNRTYTFEESSNVSDIIPSIIAKTVVSRENIDYRDIGVEITSFAHPAKANEYDQTIQYSQNDLSILSNSTITEMPSIMIEKGDVTHFVASVVEDDEVNYTKLRQLLENRETKSSSSNDSSNILGNSNESSNLIKNISQEGIALEKENIENKTKEIVEEVIKEAIEEKVIEEVVVVEKTVKEGKEIKQANQLDPIIQELEQTREENEKLKIHSDNLRREVDLLQKENEQIKIYSDNFLKELNHLREENKNFKFDSVNWQELEKLREENKRLKMALDSQNNTNSLELESMREENERLKLELHAYKRNTRPLSKSPSKDTKESKTIETRRNIFRDKLYFKLQLTKVDELEVEALADLVKEIMLILKIDDVNRVIPSLEQINKVVRLVPQLRDFIKTVILLVLNDYEEINQEFSSNVLPQDIPPENMLKTTIEVLSQWRETVKNMEIFAAQLLQNSRTNTQNIS</sequence>
<feature type="coiled-coil region" evidence="9">
    <location>
        <begin position="237"/>
        <end position="271"/>
    </location>
</feature>
<dbReference type="GO" id="GO:0070507">
    <property type="term" value="P:regulation of microtubule cytoskeleton organization"/>
    <property type="evidence" value="ECO:0007669"/>
    <property type="project" value="InterPro"/>
</dbReference>
<evidence type="ECO:0000256" key="9">
    <source>
        <dbReference type="SAM" id="Coils"/>
    </source>
</evidence>
<dbReference type="SMR" id="A0A015K881"/>
<name>A0A015K881_RHIIW</name>
<evidence type="ECO:0000256" key="2">
    <source>
        <dbReference type="ARBA" id="ARBA00011832"/>
    </source>
</evidence>
<evidence type="ECO:0000256" key="7">
    <source>
        <dbReference type="ARBA" id="ARBA00023212"/>
    </source>
</evidence>
<dbReference type="Proteomes" id="UP000022910">
    <property type="component" value="Unassembled WGS sequence"/>
</dbReference>
<dbReference type="GO" id="GO:0043015">
    <property type="term" value="F:gamma-tubulin binding"/>
    <property type="evidence" value="ECO:0007669"/>
    <property type="project" value="InterPro"/>
</dbReference>
<protein>
    <recommendedName>
        <fullName evidence="3">Centrosomal protein of 70 kDa</fullName>
    </recommendedName>
</protein>